<evidence type="ECO:0000256" key="7">
    <source>
        <dbReference type="ARBA" id="ARBA00024033"/>
    </source>
</evidence>
<dbReference type="Proteomes" id="UP000680750">
    <property type="component" value="Chromosome"/>
</dbReference>
<evidence type="ECO:0000256" key="2">
    <source>
        <dbReference type="ARBA" id="ARBA00022475"/>
    </source>
</evidence>
<evidence type="ECO:0000256" key="8">
    <source>
        <dbReference type="SAM" id="Phobius"/>
    </source>
</evidence>
<feature type="transmembrane region" description="Helical" evidence="8">
    <location>
        <begin position="371"/>
        <end position="390"/>
    </location>
</feature>
<evidence type="ECO:0000313" key="9">
    <source>
        <dbReference type="EMBL" id="BCJ26991.1"/>
    </source>
</evidence>
<evidence type="ECO:0000313" key="10">
    <source>
        <dbReference type="Proteomes" id="UP000680750"/>
    </source>
</evidence>
<keyword evidence="4 8" id="KW-0812">Transmembrane</keyword>
<feature type="transmembrane region" description="Helical" evidence="8">
    <location>
        <begin position="67"/>
        <end position="84"/>
    </location>
</feature>
<feature type="transmembrane region" description="Helical" evidence="8">
    <location>
        <begin position="218"/>
        <end position="238"/>
    </location>
</feature>
<evidence type="ECO:0000256" key="6">
    <source>
        <dbReference type="ARBA" id="ARBA00023136"/>
    </source>
</evidence>
<dbReference type="EMBL" id="AP023354">
    <property type="protein sequence ID" value="BCJ26991.1"/>
    <property type="molecule type" value="Genomic_DNA"/>
</dbReference>
<dbReference type="Pfam" id="PF09594">
    <property type="entry name" value="GT87"/>
    <property type="match status" value="1"/>
</dbReference>
<feature type="transmembrane region" description="Helical" evidence="8">
    <location>
        <begin position="193"/>
        <end position="212"/>
    </location>
</feature>
<evidence type="ECO:0000256" key="1">
    <source>
        <dbReference type="ARBA" id="ARBA00004651"/>
    </source>
</evidence>
<dbReference type="KEGG" id="aser:Asera_10990"/>
<evidence type="ECO:0008006" key="11">
    <source>
        <dbReference type="Google" id="ProtNLM"/>
    </source>
</evidence>
<dbReference type="GO" id="GO:0016758">
    <property type="term" value="F:hexosyltransferase activity"/>
    <property type="evidence" value="ECO:0007669"/>
    <property type="project" value="InterPro"/>
</dbReference>
<feature type="transmembrane region" description="Helical" evidence="8">
    <location>
        <begin position="309"/>
        <end position="329"/>
    </location>
</feature>
<name>A0A810KXM0_9ACTN</name>
<organism evidence="9 10">
    <name type="scientific">Actinocatenispora sera</name>
    <dbReference type="NCBI Taxonomy" id="390989"/>
    <lineage>
        <taxon>Bacteria</taxon>
        <taxon>Bacillati</taxon>
        <taxon>Actinomycetota</taxon>
        <taxon>Actinomycetes</taxon>
        <taxon>Micromonosporales</taxon>
        <taxon>Micromonosporaceae</taxon>
        <taxon>Actinocatenispora</taxon>
    </lineage>
</organism>
<proteinExistence type="inferred from homology"/>
<protein>
    <recommendedName>
        <fullName evidence="11">DUF2029 domain-containing protein</fullName>
    </recommendedName>
</protein>
<feature type="transmembrane region" description="Helical" evidence="8">
    <location>
        <begin position="42"/>
        <end position="61"/>
    </location>
</feature>
<gene>
    <name evidence="9" type="ORF">Asera_10990</name>
</gene>
<evidence type="ECO:0000256" key="5">
    <source>
        <dbReference type="ARBA" id="ARBA00022989"/>
    </source>
</evidence>
<dbReference type="GO" id="GO:0005886">
    <property type="term" value="C:plasma membrane"/>
    <property type="evidence" value="ECO:0007669"/>
    <property type="project" value="UniProtKB-SubCell"/>
</dbReference>
<keyword evidence="2" id="KW-1003">Cell membrane</keyword>
<feature type="transmembrane region" description="Helical" evidence="8">
    <location>
        <begin position="269"/>
        <end position="302"/>
    </location>
</feature>
<comment type="subcellular location">
    <subcellularLocation>
        <location evidence="1">Cell membrane</location>
        <topology evidence="1">Multi-pass membrane protein</topology>
    </subcellularLocation>
</comment>
<keyword evidence="10" id="KW-1185">Reference proteome</keyword>
<evidence type="ECO:0000256" key="4">
    <source>
        <dbReference type="ARBA" id="ARBA00022692"/>
    </source>
</evidence>
<sequence length="459" mass="47715">MRRDGSYRECEAGGSDARLTGVTLTGIARATHRAGRGTVVDIALYAVSAGYAGIIAFNTGMPAHAQWGRIAVFGYLALTVLAVVQRFAGRGLARPAVRMVLVFAGWAATTLLPLLIEAAQRAAGASGRAQDEVTVVEMAGARLVDTGSPYLSHDGIVGALPSLGYLAYVPYNPGIAVFGLPRRYAGDQWWTDARVGFALVTAAAIVAALVLLRRLAPASVLVRAAQVATLFPVCALTLATGGDDLPVLALCLLGLAFAVRARVDDRGGAVWWLLSGLVVGDAAAMKLFALPVLVVLAVFVGFRAGGRSLGWYLTPALALPVVTLGPIALRDPDGVLENLVRYPLGRGLAESPAASNLPGHLIAVLLPGGQVVAAGLLVAAGLAFVIHLLVRPPADVATVAWRVTAAMLLAICLAPATRFGYLLYPAAYAVWAVALRIPREPVDKVRHVGVRVATAMDPA</sequence>
<dbReference type="AlphaFoldDB" id="A0A810KXM0"/>
<reference evidence="9" key="1">
    <citation type="submission" date="2020-08" db="EMBL/GenBank/DDBJ databases">
        <title>Whole genome shotgun sequence of Actinocatenispora sera NBRC 101916.</title>
        <authorList>
            <person name="Komaki H."/>
            <person name="Tamura T."/>
        </authorList>
    </citation>
    <scope>NUCLEOTIDE SEQUENCE</scope>
    <source>
        <strain evidence="9">NBRC 101916</strain>
    </source>
</reference>
<accession>A0A810KXM0</accession>
<evidence type="ECO:0000256" key="3">
    <source>
        <dbReference type="ARBA" id="ARBA00022679"/>
    </source>
</evidence>
<dbReference type="InterPro" id="IPR018584">
    <property type="entry name" value="GT87"/>
</dbReference>
<comment type="similarity">
    <text evidence="7">Belongs to the glycosyltransferase 87 family.</text>
</comment>
<feature type="transmembrane region" description="Helical" evidence="8">
    <location>
        <begin position="399"/>
        <end position="416"/>
    </location>
</feature>
<feature type="transmembrane region" description="Helical" evidence="8">
    <location>
        <begin position="96"/>
        <end position="116"/>
    </location>
</feature>
<keyword evidence="5 8" id="KW-1133">Transmembrane helix</keyword>
<keyword evidence="3" id="KW-0808">Transferase</keyword>
<keyword evidence="6 8" id="KW-0472">Membrane</keyword>